<reference evidence="3" key="1">
    <citation type="submission" date="2022-10" db="EMBL/GenBank/DDBJ databases">
        <title>Genome assembly of Pristionchus species.</title>
        <authorList>
            <person name="Yoshida K."/>
            <person name="Sommer R.J."/>
        </authorList>
    </citation>
    <scope>NUCLEOTIDE SEQUENCE [LARGE SCALE GENOMIC DNA]</scope>
    <source>
        <strain evidence="3">RS5460</strain>
    </source>
</reference>
<feature type="compositionally biased region" description="Basic and acidic residues" evidence="1">
    <location>
        <begin position="21"/>
        <end position="36"/>
    </location>
</feature>
<dbReference type="Proteomes" id="UP001328107">
    <property type="component" value="Unassembled WGS sequence"/>
</dbReference>
<proteinExistence type="predicted"/>
<protein>
    <submittedName>
        <fullName evidence="2">Uncharacterized protein</fullName>
    </submittedName>
</protein>
<sequence>TAFGSVTELPRLHANPAGHCDLLEGSHDSKSKKELPPGHCSCARRGGTDNSRQRNWRMARL</sequence>
<accession>A0AAN5C9K2</accession>
<gene>
    <name evidence="2" type="ORF">PMAYCL1PPCAC_13173</name>
</gene>
<dbReference type="AlphaFoldDB" id="A0AAN5C9K2"/>
<dbReference type="EMBL" id="BTRK01000003">
    <property type="protein sequence ID" value="GMR42978.1"/>
    <property type="molecule type" value="Genomic_DNA"/>
</dbReference>
<organism evidence="2 3">
    <name type="scientific">Pristionchus mayeri</name>
    <dbReference type="NCBI Taxonomy" id="1317129"/>
    <lineage>
        <taxon>Eukaryota</taxon>
        <taxon>Metazoa</taxon>
        <taxon>Ecdysozoa</taxon>
        <taxon>Nematoda</taxon>
        <taxon>Chromadorea</taxon>
        <taxon>Rhabditida</taxon>
        <taxon>Rhabditina</taxon>
        <taxon>Diplogasteromorpha</taxon>
        <taxon>Diplogasteroidea</taxon>
        <taxon>Neodiplogasteridae</taxon>
        <taxon>Pristionchus</taxon>
    </lineage>
</organism>
<evidence type="ECO:0000313" key="2">
    <source>
        <dbReference type="EMBL" id="GMR42978.1"/>
    </source>
</evidence>
<comment type="caution">
    <text evidence="2">The sequence shown here is derived from an EMBL/GenBank/DDBJ whole genome shotgun (WGS) entry which is preliminary data.</text>
</comment>
<name>A0AAN5C9K2_9BILA</name>
<feature type="non-terminal residue" evidence="2">
    <location>
        <position position="1"/>
    </location>
</feature>
<feature type="region of interest" description="Disordered" evidence="1">
    <location>
        <begin position="1"/>
        <end position="61"/>
    </location>
</feature>
<feature type="non-terminal residue" evidence="2">
    <location>
        <position position="61"/>
    </location>
</feature>
<evidence type="ECO:0000313" key="3">
    <source>
        <dbReference type="Proteomes" id="UP001328107"/>
    </source>
</evidence>
<evidence type="ECO:0000256" key="1">
    <source>
        <dbReference type="SAM" id="MobiDB-lite"/>
    </source>
</evidence>
<keyword evidence="3" id="KW-1185">Reference proteome</keyword>